<gene>
    <name evidence="10" type="ORF">Ctob_011327</name>
</gene>
<dbReference type="InterPro" id="IPR020471">
    <property type="entry name" value="AKR"/>
</dbReference>
<evidence type="ECO:0000313" key="10">
    <source>
        <dbReference type="EMBL" id="KOO27112.1"/>
    </source>
</evidence>
<dbReference type="Gene3D" id="3.20.20.100">
    <property type="entry name" value="NADP-dependent oxidoreductase domain"/>
    <property type="match status" value="1"/>
</dbReference>
<keyword evidence="8" id="KW-0732">Signal</keyword>
<feature type="signal peptide" evidence="8">
    <location>
        <begin position="1"/>
        <end position="17"/>
    </location>
</feature>
<feature type="binding site" evidence="5">
    <location>
        <position position="132"/>
    </location>
    <ligand>
        <name>substrate</name>
    </ligand>
</feature>
<dbReference type="InterPro" id="IPR018170">
    <property type="entry name" value="Aldo/ket_reductase_CS"/>
</dbReference>
<dbReference type="PRINTS" id="PR00069">
    <property type="entry name" value="ALDKETRDTASE"/>
</dbReference>
<reference evidence="11" key="1">
    <citation type="journal article" date="2015" name="PLoS Genet.">
        <title>Genome Sequence and Transcriptome Analyses of Chrysochromulina tobin: Metabolic Tools for Enhanced Algal Fitness in the Prominent Order Prymnesiales (Haptophyceae).</title>
        <authorList>
            <person name="Hovde B.T."/>
            <person name="Deodato C.R."/>
            <person name="Hunsperger H.M."/>
            <person name="Ryken S.A."/>
            <person name="Yost W."/>
            <person name="Jha R.K."/>
            <person name="Patterson J."/>
            <person name="Monnat R.J. Jr."/>
            <person name="Barlow S.B."/>
            <person name="Starkenburg S.R."/>
            <person name="Cattolico R.A."/>
        </authorList>
    </citation>
    <scope>NUCLEOTIDE SEQUENCE</scope>
    <source>
        <strain evidence="11">CCMP291</strain>
    </source>
</reference>
<evidence type="ECO:0000256" key="8">
    <source>
        <dbReference type="SAM" id="SignalP"/>
    </source>
</evidence>
<evidence type="ECO:0000259" key="9">
    <source>
        <dbReference type="Pfam" id="PF00248"/>
    </source>
</evidence>
<accession>A0A0M0JLC0</accession>
<dbReference type="PANTHER" id="PTHR43827:SF3">
    <property type="entry name" value="NADP-DEPENDENT OXIDOREDUCTASE DOMAIN-CONTAINING PROTEIN"/>
    <property type="match status" value="1"/>
</dbReference>
<evidence type="ECO:0000256" key="4">
    <source>
        <dbReference type="PIRSR" id="PIRSR000097-1"/>
    </source>
</evidence>
<keyword evidence="3" id="KW-0560">Oxidoreductase</keyword>
<dbReference type="Pfam" id="PF00248">
    <property type="entry name" value="Aldo_ket_red"/>
    <property type="match status" value="1"/>
</dbReference>
<dbReference type="InterPro" id="IPR036812">
    <property type="entry name" value="NAD(P)_OxRdtase_dom_sf"/>
</dbReference>
<organism evidence="10 11">
    <name type="scientific">Chrysochromulina tobinii</name>
    <dbReference type="NCBI Taxonomy" id="1460289"/>
    <lineage>
        <taxon>Eukaryota</taxon>
        <taxon>Haptista</taxon>
        <taxon>Haptophyta</taxon>
        <taxon>Prymnesiophyceae</taxon>
        <taxon>Prymnesiales</taxon>
        <taxon>Chrysochromulinaceae</taxon>
        <taxon>Chrysochromulina</taxon>
    </lineage>
</organism>
<sequence>MLGLAALLPMALPASYPTVPMKGIGGKDLGMPLVGLGTWQYNSSVAEAAVKLAFSLGYRHVDTALGYGNQDGVGRGLAAASAAAGLKRADYFVTSKIPGGLNTSAATAALDQALEQLFPGDKDAYVDLMLQHFPASWSGEGGPSLRKEQWLAMEAWAHKGKAKALGISHYCARHLDDVLSVATEPVSLNQVQYHVGMGQQNATFCHDPEYMKAKGVVYMSYSSLCGPCPPPDNTELISGDLVTSIGAQHGKTGAQVALRWLVQQGIPVIPKSSSATHLSENFDLFSFTLTAEEMNRLHLATSPVETGTPPQPPDDAQDCSVP</sequence>
<evidence type="ECO:0000256" key="6">
    <source>
        <dbReference type="PIRSR" id="PIRSR000097-3"/>
    </source>
</evidence>
<dbReference type="GO" id="GO:0016616">
    <property type="term" value="F:oxidoreductase activity, acting on the CH-OH group of donors, NAD or NADP as acceptor"/>
    <property type="evidence" value="ECO:0007669"/>
    <property type="project" value="UniProtKB-ARBA"/>
</dbReference>
<evidence type="ECO:0000313" key="11">
    <source>
        <dbReference type="Proteomes" id="UP000037460"/>
    </source>
</evidence>
<feature type="region of interest" description="Disordered" evidence="7">
    <location>
        <begin position="301"/>
        <end position="322"/>
    </location>
</feature>
<dbReference type="PANTHER" id="PTHR43827">
    <property type="entry name" value="2,5-DIKETO-D-GLUCONIC ACID REDUCTASE"/>
    <property type="match status" value="1"/>
</dbReference>
<dbReference type="Proteomes" id="UP000037460">
    <property type="component" value="Unassembled WGS sequence"/>
</dbReference>
<dbReference type="OrthoDB" id="416253at2759"/>
<dbReference type="PIRSF" id="PIRSF000097">
    <property type="entry name" value="AKR"/>
    <property type="match status" value="1"/>
</dbReference>
<dbReference type="PROSITE" id="PS00798">
    <property type="entry name" value="ALDOKETO_REDUCTASE_1"/>
    <property type="match status" value="1"/>
</dbReference>
<feature type="domain" description="NADP-dependent oxidoreductase" evidence="9">
    <location>
        <begin position="34"/>
        <end position="297"/>
    </location>
</feature>
<dbReference type="AlphaFoldDB" id="A0A0M0JLC0"/>
<feature type="site" description="Lowers pKa of active site Tyr" evidence="6">
    <location>
        <position position="96"/>
    </location>
</feature>
<keyword evidence="2" id="KW-0521">NADP</keyword>
<keyword evidence="11" id="KW-1185">Reference proteome</keyword>
<dbReference type="CDD" id="cd19071">
    <property type="entry name" value="AKR_AKR1-5-like"/>
    <property type="match status" value="1"/>
</dbReference>
<dbReference type="EMBL" id="JWZX01002763">
    <property type="protein sequence ID" value="KOO27112.1"/>
    <property type="molecule type" value="Genomic_DNA"/>
</dbReference>
<evidence type="ECO:0000256" key="5">
    <source>
        <dbReference type="PIRSR" id="PIRSR000097-2"/>
    </source>
</evidence>
<name>A0A0M0JLC0_9EUKA</name>
<evidence type="ECO:0000256" key="2">
    <source>
        <dbReference type="ARBA" id="ARBA00022857"/>
    </source>
</evidence>
<comment type="similarity">
    <text evidence="1">Belongs to the aldo/keto reductase family.</text>
</comment>
<dbReference type="InterPro" id="IPR023210">
    <property type="entry name" value="NADP_OxRdtase_dom"/>
</dbReference>
<evidence type="ECO:0000256" key="3">
    <source>
        <dbReference type="ARBA" id="ARBA00023002"/>
    </source>
</evidence>
<protein>
    <submittedName>
        <fullName evidence="10">Alcohol dehydrogenase</fullName>
    </submittedName>
</protein>
<dbReference type="SUPFAM" id="SSF51430">
    <property type="entry name" value="NAD(P)-linked oxidoreductase"/>
    <property type="match status" value="1"/>
</dbReference>
<feature type="active site" description="Proton donor" evidence="4">
    <location>
        <position position="67"/>
    </location>
</feature>
<comment type="caution">
    <text evidence="10">The sequence shown here is derived from an EMBL/GenBank/DDBJ whole genome shotgun (WGS) entry which is preliminary data.</text>
</comment>
<evidence type="ECO:0000256" key="1">
    <source>
        <dbReference type="ARBA" id="ARBA00007905"/>
    </source>
</evidence>
<proteinExistence type="inferred from homology"/>
<feature type="chain" id="PRO_5005601945" evidence="8">
    <location>
        <begin position="18"/>
        <end position="322"/>
    </location>
</feature>
<evidence type="ECO:0000256" key="7">
    <source>
        <dbReference type="SAM" id="MobiDB-lite"/>
    </source>
</evidence>